<gene>
    <name evidence="9" type="ORF">CSOJ01_05648</name>
</gene>
<accession>A0A8H6JFC9</accession>
<evidence type="ECO:0000256" key="1">
    <source>
        <dbReference type="ARBA" id="ARBA00004141"/>
    </source>
</evidence>
<comment type="caution">
    <text evidence="9">The sequence shown here is derived from an EMBL/GenBank/DDBJ whole genome shotgun (WGS) entry which is preliminary data.</text>
</comment>
<proteinExistence type="inferred from homology"/>
<dbReference type="Proteomes" id="UP000652219">
    <property type="component" value="Unassembled WGS sequence"/>
</dbReference>
<feature type="transmembrane region" description="Helical" evidence="7">
    <location>
        <begin position="18"/>
        <end position="39"/>
    </location>
</feature>
<evidence type="ECO:0000313" key="9">
    <source>
        <dbReference type="EMBL" id="KAF6811515.1"/>
    </source>
</evidence>
<evidence type="ECO:0000256" key="5">
    <source>
        <dbReference type="ARBA" id="ARBA00038359"/>
    </source>
</evidence>
<feature type="transmembrane region" description="Helical" evidence="7">
    <location>
        <begin position="179"/>
        <end position="203"/>
    </location>
</feature>
<dbReference type="Pfam" id="PF20684">
    <property type="entry name" value="Fung_rhodopsin"/>
    <property type="match status" value="1"/>
</dbReference>
<dbReference type="PANTHER" id="PTHR33048:SF155">
    <property type="entry name" value="INTEGRAL MEMBRANE PROTEIN"/>
    <property type="match status" value="1"/>
</dbReference>
<dbReference type="AlphaFoldDB" id="A0A8H6JFC9"/>
<name>A0A8H6JFC9_9PEZI</name>
<dbReference type="EMBL" id="WIGN01000073">
    <property type="protein sequence ID" value="KAF6811515.1"/>
    <property type="molecule type" value="Genomic_DNA"/>
</dbReference>
<evidence type="ECO:0000256" key="7">
    <source>
        <dbReference type="SAM" id="Phobius"/>
    </source>
</evidence>
<keyword evidence="2 7" id="KW-0812">Transmembrane</keyword>
<keyword evidence="4 7" id="KW-0472">Membrane</keyword>
<keyword evidence="3 7" id="KW-1133">Transmembrane helix</keyword>
<feature type="transmembrane region" description="Helical" evidence="7">
    <location>
        <begin position="129"/>
        <end position="150"/>
    </location>
</feature>
<feature type="transmembrane region" description="Helical" evidence="7">
    <location>
        <begin position="92"/>
        <end position="117"/>
    </location>
</feature>
<evidence type="ECO:0000256" key="2">
    <source>
        <dbReference type="ARBA" id="ARBA00022692"/>
    </source>
</evidence>
<dbReference type="InterPro" id="IPR052337">
    <property type="entry name" value="SAT4-like"/>
</dbReference>
<evidence type="ECO:0000256" key="3">
    <source>
        <dbReference type="ARBA" id="ARBA00022989"/>
    </source>
</evidence>
<sequence>MAAKGSDTWKAEDKGPEMIATCWAMTALTTFFVFARVWCRRRTGRKFFSDDYYCILSLACIHASTAFATVAISHGYGRHMAVLTYEQKKHAIFWAHVGFAPGIMSFAIPKMAVVALLTRLMNPARGHLWFLWGITVLCLLTHIVVPGLHFGRCVPVQSIWDEHVEGTCFDPNITVDYSIYGGILSAFVDVYLALYPTVILLGLQMPLKKKIALSCALGVGAVGGAVAIIKTVRLPLLREDDFTYHTSDLQMRTVVEGSTITIASTIPVLQPLLEMALRRNPFSSFRSKNTQDQSSPNSNNNTPQYYEDYASQRASSMGGSKIELGLRKPKRKLRDDLGFTIIEDESQENILSQIEDKRGEAGAGSSVTNVAEGMGYCASGRTVTEGPVFVSDGDVDDTTTQTRPAGGIVRTDVVRVEFGEKDDRDGDESGSRSWDIV</sequence>
<evidence type="ECO:0000259" key="8">
    <source>
        <dbReference type="Pfam" id="PF20684"/>
    </source>
</evidence>
<feature type="region of interest" description="Disordered" evidence="6">
    <location>
        <begin position="284"/>
        <end position="305"/>
    </location>
</feature>
<evidence type="ECO:0000256" key="4">
    <source>
        <dbReference type="ARBA" id="ARBA00023136"/>
    </source>
</evidence>
<feature type="transmembrane region" description="Helical" evidence="7">
    <location>
        <begin position="210"/>
        <end position="229"/>
    </location>
</feature>
<protein>
    <submittedName>
        <fullName evidence="9">Integral membrane protein</fullName>
    </submittedName>
</protein>
<keyword evidence="10" id="KW-1185">Reference proteome</keyword>
<reference evidence="9 10" key="1">
    <citation type="journal article" date="2020" name="Phytopathology">
        <title>Genome Sequence Resources of Colletotrichum truncatum, C. plurivorum, C. musicola, and C. sojae: Four Species Pathogenic to Soybean (Glycine max).</title>
        <authorList>
            <person name="Rogerio F."/>
            <person name="Boufleur T.R."/>
            <person name="Ciampi-Guillardi M."/>
            <person name="Sukno S.A."/>
            <person name="Thon M.R."/>
            <person name="Massola Junior N.S."/>
            <person name="Baroncelli R."/>
        </authorList>
    </citation>
    <scope>NUCLEOTIDE SEQUENCE [LARGE SCALE GENOMIC DNA]</scope>
    <source>
        <strain evidence="9 10">LFN0009</strain>
    </source>
</reference>
<comment type="similarity">
    <text evidence="5">Belongs to the SAT4 family.</text>
</comment>
<organism evidence="9 10">
    <name type="scientific">Colletotrichum sojae</name>
    <dbReference type="NCBI Taxonomy" id="2175907"/>
    <lineage>
        <taxon>Eukaryota</taxon>
        <taxon>Fungi</taxon>
        <taxon>Dikarya</taxon>
        <taxon>Ascomycota</taxon>
        <taxon>Pezizomycotina</taxon>
        <taxon>Sordariomycetes</taxon>
        <taxon>Hypocreomycetidae</taxon>
        <taxon>Glomerellales</taxon>
        <taxon>Glomerellaceae</taxon>
        <taxon>Colletotrichum</taxon>
        <taxon>Colletotrichum orchidearum species complex</taxon>
    </lineage>
</organism>
<dbReference type="GO" id="GO:0016020">
    <property type="term" value="C:membrane"/>
    <property type="evidence" value="ECO:0007669"/>
    <property type="project" value="UniProtKB-SubCell"/>
</dbReference>
<evidence type="ECO:0000256" key="6">
    <source>
        <dbReference type="SAM" id="MobiDB-lite"/>
    </source>
</evidence>
<feature type="compositionally biased region" description="Low complexity" evidence="6">
    <location>
        <begin position="290"/>
        <end position="304"/>
    </location>
</feature>
<dbReference type="PANTHER" id="PTHR33048">
    <property type="entry name" value="PTH11-LIKE INTEGRAL MEMBRANE PROTEIN (AFU_ORTHOLOGUE AFUA_5G11245)"/>
    <property type="match status" value="1"/>
</dbReference>
<feature type="domain" description="Rhodopsin" evidence="8">
    <location>
        <begin position="35"/>
        <end position="274"/>
    </location>
</feature>
<evidence type="ECO:0000313" key="10">
    <source>
        <dbReference type="Proteomes" id="UP000652219"/>
    </source>
</evidence>
<feature type="transmembrane region" description="Helical" evidence="7">
    <location>
        <begin position="51"/>
        <end position="72"/>
    </location>
</feature>
<dbReference type="InterPro" id="IPR049326">
    <property type="entry name" value="Rhodopsin_dom_fungi"/>
</dbReference>
<comment type="subcellular location">
    <subcellularLocation>
        <location evidence="1">Membrane</location>
        <topology evidence="1">Multi-pass membrane protein</topology>
    </subcellularLocation>
</comment>